<dbReference type="AlphaFoldDB" id="A0A448WES7"/>
<dbReference type="EMBL" id="CAAALY010007826">
    <property type="protein sequence ID" value="VEL10017.1"/>
    <property type="molecule type" value="Genomic_DNA"/>
</dbReference>
<keyword evidence="2" id="KW-1185">Reference proteome</keyword>
<comment type="caution">
    <text evidence="1">The sequence shown here is derived from an EMBL/GenBank/DDBJ whole genome shotgun (WGS) entry which is preliminary data.</text>
</comment>
<gene>
    <name evidence="1" type="ORF">PXEA_LOCUS3457</name>
</gene>
<dbReference type="Proteomes" id="UP000784294">
    <property type="component" value="Unassembled WGS sequence"/>
</dbReference>
<proteinExistence type="predicted"/>
<sequence>MNDSAVFDCCEDESRPFQLDLCSLDQHDACLSTKMDNNSCLPIPYGSLFTTGKLKNFDTVVVAPPYQHDASLSSPSPVHTCLDMKLPCRSHLSPDRQIIAESTKTNPRDVFPRSRRLAKCPIYNASEPVVDKMGPDRSSDQDPQLRKISCALLSVDEDSCLAELSDSAFSRVSIAAAKSAKLVPPVAQPSQFQRDFARTAAASISWHQGRSIQIGAKEADV</sequence>
<evidence type="ECO:0000313" key="1">
    <source>
        <dbReference type="EMBL" id="VEL10017.1"/>
    </source>
</evidence>
<organism evidence="1 2">
    <name type="scientific">Protopolystoma xenopodis</name>
    <dbReference type="NCBI Taxonomy" id="117903"/>
    <lineage>
        <taxon>Eukaryota</taxon>
        <taxon>Metazoa</taxon>
        <taxon>Spiralia</taxon>
        <taxon>Lophotrochozoa</taxon>
        <taxon>Platyhelminthes</taxon>
        <taxon>Monogenea</taxon>
        <taxon>Polyopisthocotylea</taxon>
        <taxon>Polystomatidea</taxon>
        <taxon>Polystomatidae</taxon>
        <taxon>Protopolystoma</taxon>
    </lineage>
</organism>
<reference evidence="1" key="1">
    <citation type="submission" date="2018-11" db="EMBL/GenBank/DDBJ databases">
        <authorList>
            <consortium name="Pathogen Informatics"/>
        </authorList>
    </citation>
    <scope>NUCLEOTIDE SEQUENCE</scope>
</reference>
<protein>
    <submittedName>
        <fullName evidence="1">Uncharacterized protein</fullName>
    </submittedName>
</protein>
<accession>A0A448WES7</accession>
<name>A0A448WES7_9PLAT</name>
<evidence type="ECO:0000313" key="2">
    <source>
        <dbReference type="Proteomes" id="UP000784294"/>
    </source>
</evidence>